<keyword evidence="4" id="KW-0949">S-adenosyl-L-methionine</keyword>
<keyword evidence="2 7" id="KW-0489">Methyltransferase</keyword>
<evidence type="ECO:0000256" key="2">
    <source>
        <dbReference type="ARBA" id="ARBA00022603"/>
    </source>
</evidence>
<protein>
    <recommendedName>
        <fullName evidence="1">DNA (cytosine-5-)-methyltransferase</fullName>
        <ecNumber evidence="1">2.1.1.37</ecNumber>
    </recommendedName>
</protein>
<keyword evidence="3" id="KW-0808">Transferase</keyword>
<feature type="compositionally biased region" description="Basic residues" evidence="6">
    <location>
        <begin position="394"/>
        <end position="403"/>
    </location>
</feature>
<evidence type="ECO:0000256" key="3">
    <source>
        <dbReference type="ARBA" id="ARBA00022679"/>
    </source>
</evidence>
<dbReference type="GO" id="GO:0032259">
    <property type="term" value="P:methylation"/>
    <property type="evidence" value="ECO:0007669"/>
    <property type="project" value="UniProtKB-KW"/>
</dbReference>
<evidence type="ECO:0000313" key="8">
    <source>
        <dbReference type="Proteomes" id="UP001183176"/>
    </source>
</evidence>
<feature type="compositionally biased region" description="Polar residues" evidence="6">
    <location>
        <begin position="444"/>
        <end position="453"/>
    </location>
</feature>
<evidence type="ECO:0000256" key="5">
    <source>
        <dbReference type="ARBA" id="ARBA00022747"/>
    </source>
</evidence>
<reference evidence="8" key="1">
    <citation type="submission" date="2023-07" db="EMBL/GenBank/DDBJ databases">
        <title>30 novel species of actinomycetes from the DSMZ collection.</title>
        <authorList>
            <person name="Nouioui I."/>
        </authorList>
    </citation>
    <scope>NUCLEOTIDE SEQUENCE [LARGE SCALE GENOMIC DNA]</scope>
    <source>
        <strain evidence="8">DSM 44399</strain>
    </source>
</reference>
<keyword evidence="5" id="KW-0680">Restriction system</keyword>
<dbReference type="Gene3D" id="3.40.50.150">
    <property type="entry name" value="Vaccinia Virus protein VP39"/>
    <property type="match status" value="1"/>
</dbReference>
<dbReference type="Proteomes" id="UP001183176">
    <property type="component" value="Unassembled WGS sequence"/>
</dbReference>
<accession>A0ABU2JBG5</accession>
<dbReference type="Pfam" id="PF00145">
    <property type="entry name" value="DNA_methylase"/>
    <property type="match status" value="1"/>
</dbReference>
<dbReference type="SUPFAM" id="SSF53335">
    <property type="entry name" value="S-adenosyl-L-methionine-dependent methyltransferases"/>
    <property type="match status" value="1"/>
</dbReference>
<comment type="caution">
    <text evidence="7">The sequence shown here is derived from an EMBL/GenBank/DDBJ whole genome shotgun (WGS) entry which is preliminary data.</text>
</comment>
<dbReference type="InterPro" id="IPR050750">
    <property type="entry name" value="C5-MTase"/>
</dbReference>
<organism evidence="7 8">
    <name type="scientific">Jatrophihabitans lederbergiae</name>
    <dbReference type="NCBI Taxonomy" id="3075547"/>
    <lineage>
        <taxon>Bacteria</taxon>
        <taxon>Bacillati</taxon>
        <taxon>Actinomycetota</taxon>
        <taxon>Actinomycetes</taxon>
        <taxon>Jatrophihabitantales</taxon>
        <taxon>Jatrophihabitantaceae</taxon>
        <taxon>Jatrophihabitans</taxon>
    </lineage>
</organism>
<feature type="region of interest" description="Disordered" evidence="6">
    <location>
        <begin position="393"/>
        <end position="453"/>
    </location>
</feature>
<evidence type="ECO:0000256" key="6">
    <source>
        <dbReference type="SAM" id="MobiDB-lite"/>
    </source>
</evidence>
<evidence type="ECO:0000256" key="1">
    <source>
        <dbReference type="ARBA" id="ARBA00011975"/>
    </source>
</evidence>
<dbReference type="InterPro" id="IPR029063">
    <property type="entry name" value="SAM-dependent_MTases_sf"/>
</dbReference>
<dbReference type="GO" id="GO:0008168">
    <property type="term" value="F:methyltransferase activity"/>
    <property type="evidence" value="ECO:0007669"/>
    <property type="project" value="UniProtKB-KW"/>
</dbReference>
<dbReference type="RefSeq" id="WP_311423448.1">
    <property type="nucleotide sequence ID" value="NZ_JAVREH010000016.1"/>
</dbReference>
<dbReference type="PANTHER" id="PTHR46098:SF1">
    <property type="entry name" value="TRNA (CYTOSINE(38)-C(5))-METHYLTRANSFERASE"/>
    <property type="match status" value="1"/>
</dbReference>
<evidence type="ECO:0000313" key="7">
    <source>
        <dbReference type="EMBL" id="MDT0262297.1"/>
    </source>
</evidence>
<dbReference type="EC" id="2.1.1.37" evidence="1"/>
<dbReference type="PANTHER" id="PTHR46098">
    <property type="entry name" value="TRNA (CYTOSINE(38)-C(5))-METHYLTRANSFERASE"/>
    <property type="match status" value="1"/>
</dbReference>
<dbReference type="EMBL" id="JAVREH010000016">
    <property type="protein sequence ID" value="MDT0262297.1"/>
    <property type="molecule type" value="Genomic_DNA"/>
</dbReference>
<evidence type="ECO:0000256" key="4">
    <source>
        <dbReference type="ARBA" id="ARBA00022691"/>
    </source>
</evidence>
<sequence length="453" mass="49279">MSALGDGPGQLTAPAPNALVLPGFVSEGWTDIDFTDLFAGAGGSSIGLVAAGLNLSLAANHWKRAIETHATNFPNSDHLIADVTNYDMRRLPRTKVLWASPSCVWHSPAGGNKSEDQIRAELDATFDDYVPNEAAERSRATAFDVIRAAEVHRYKVIIVENVVEFATKWKLFDWWKAGLENLGYTVQLISVSSAHVGSEGNDPAAQWRDRLYVYCTAQGVPVPDVSPRPTAWCSDCDETVAAVQSWRRPNQRKVGKYRQQYDYRCPNARCRYRIIEPYVRPAASIIDWHDLGTRIGDRATEGKRPLVAATMRRIQAGLDTFGVPTMLNVNHGVGEDGRAYPAAAAPVPARTTKTGDGLACPPCWCRSAAAGTTPAAAPSTRCVPAPLVTSRVSAPRHRLHSRSSRCCATTPRRPGWMSPSRQWPPPATTGSPSRPGRSSPRTTAAWTTPRSAT</sequence>
<feature type="compositionally biased region" description="Low complexity" evidence="6">
    <location>
        <begin position="428"/>
        <end position="443"/>
    </location>
</feature>
<keyword evidence="8" id="KW-1185">Reference proteome</keyword>
<dbReference type="InterPro" id="IPR001525">
    <property type="entry name" value="C5_MeTfrase"/>
</dbReference>
<name>A0ABU2JBG5_9ACTN</name>
<gene>
    <name evidence="7" type="ORF">RM423_12945</name>
</gene>
<proteinExistence type="predicted"/>